<evidence type="ECO:0000313" key="8">
    <source>
        <dbReference type="EMBL" id="PLC48061.1"/>
    </source>
</evidence>
<comment type="caution">
    <text evidence="8">The sequence shown here is derived from an EMBL/GenBank/DDBJ whole genome shotgun (WGS) entry which is preliminary data.</text>
</comment>
<sequence>MKILLLGKDGQVGQELQRTLLPLGKVIALGRQDANLEDPASIERALSSHAPGIIVNAAAYTAVDKAESDETTARKINADAVAVLAQYANRTNALLVHYSTDYVYDGEKNSSYVETDSTGPQSAYGRTKLEGEQAIVQSNCHALVFRTSWVFSAHGGNFIKTIMRLAKERDSLSIVADQIGAPTSAELLADVTALAIAAYKQQKPIKAGIYHLAASGETSWHGLATHVVKRLEEKGVALALSASEIRAIGTDEYPLPAIRPKNSRLDTSKLSNALGLEIPHWTIYADRTIDQLTKTDKK</sequence>
<accession>A0A2N4TZ68</accession>
<dbReference type="GO" id="GO:0008831">
    <property type="term" value="F:dTDP-4-dehydrorhamnose reductase activity"/>
    <property type="evidence" value="ECO:0007669"/>
    <property type="project" value="UniProtKB-EC"/>
</dbReference>
<evidence type="ECO:0000256" key="3">
    <source>
        <dbReference type="ARBA" id="ARBA00012929"/>
    </source>
</evidence>
<dbReference type="NCBIfam" id="NF007440">
    <property type="entry name" value="PRK09987.1"/>
    <property type="match status" value="1"/>
</dbReference>
<reference evidence="8 9" key="1">
    <citation type="submission" date="2017-10" db="EMBL/GenBank/DDBJ databases">
        <title>Two draft genome sequences of Pusillimonas sp. strains isolated from a nitrate- and radionuclide-contaminated groundwater in Russia.</title>
        <authorList>
            <person name="Grouzdev D.S."/>
            <person name="Tourova T.P."/>
            <person name="Goeva M.A."/>
            <person name="Babich T.L."/>
            <person name="Sokolova D.S."/>
            <person name="Abdullin R."/>
            <person name="Poltaraus A.B."/>
            <person name="Toshchakov S.V."/>
            <person name="Nazina T.N."/>
        </authorList>
    </citation>
    <scope>NUCLEOTIDE SEQUENCE [LARGE SCALE GENOMIC DNA]</scope>
    <source>
        <strain evidence="8 9">JR1/69-3-13</strain>
    </source>
</reference>
<dbReference type="PANTHER" id="PTHR10491">
    <property type="entry name" value="DTDP-4-DEHYDRORHAMNOSE REDUCTASE"/>
    <property type="match status" value="1"/>
</dbReference>
<dbReference type="InterPro" id="IPR005913">
    <property type="entry name" value="dTDP_dehydrorham_reduct"/>
</dbReference>
<dbReference type="GO" id="GO:0019305">
    <property type="term" value="P:dTDP-rhamnose biosynthetic process"/>
    <property type="evidence" value="ECO:0007669"/>
    <property type="project" value="UniProtKB-UniPathway"/>
</dbReference>
<evidence type="ECO:0000256" key="5">
    <source>
        <dbReference type="ARBA" id="ARBA00048200"/>
    </source>
</evidence>
<keyword evidence="6" id="KW-0521">NADP</keyword>
<dbReference type="NCBIfam" id="TIGR01214">
    <property type="entry name" value="rmlD"/>
    <property type="match status" value="1"/>
</dbReference>
<dbReference type="Gene3D" id="3.90.25.10">
    <property type="entry name" value="UDP-galactose 4-epimerase, domain 1"/>
    <property type="match status" value="1"/>
</dbReference>
<dbReference type="GO" id="GO:0005829">
    <property type="term" value="C:cytosol"/>
    <property type="evidence" value="ECO:0007669"/>
    <property type="project" value="TreeGrafter"/>
</dbReference>
<dbReference type="EC" id="1.1.1.133" evidence="3 6"/>
<dbReference type="CDD" id="cd05254">
    <property type="entry name" value="dTDP_HR_like_SDR_e"/>
    <property type="match status" value="1"/>
</dbReference>
<dbReference type="EMBL" id="PDNW01000029">
    <property type="protein sequence ID" value="PLC48061.1"/>
    <property type="molecule type" value="Genomic_DNA"/>
</dbReference>
<dbReference type="RefSeq" id="WP_102075763.1">
    <property type="nucleotide sequence ID" value="NZ_PDNW01000029.1"/>
</dbReference>
<dbReference type="UniPathway" id="UPA00124"/>
<evidence type="ECO:0000256" key="2">
    <source>
        <dbReference type="ARBA" id="ARBA00010944"/>
    </source>
</evidence>
<gene>
    <name evidence="8" type="primary">rfbD</name>
    <name evidence="8" type="ORF">CR159_20255</name>
</gene>
<dbReference type="SUPFAM" id="SSF51735">
    <property type="entry name" value="NAD(P)-binding Rossmann-fold domains"/>
    <property type="match status" value="1"/>
</dbReference>
<dbReference type="OrthoDB" id="9803892at2"/>
<dbReference type="AlphaFoldDB" id="A0A2N4TZ68"/>
<dbReference type="Pfam" id="PF04321">
    <property type="entry name" value="RmlD_sub_bind"/>
    <property type="match status" value="1"/>
</dbReference>
<dbReference type="InterPro" id="IPR036291">
    <property type="entry name" value="NAD(P)-bd_dom_sf"/>
</dbReference>
<dbReference type="PANTHER" id="PTHR10491:SF4">
    <property type="entry name" value="METHIONINE ADENOSYLTRANSFERASE 2 SUBUNIT BETA"/>
    <property type="match status" value="1"/>
</dbReference>
<evidence type="ECO:0000256" key="6">
    <source>
        <dbReference type="RuleBase" id="RU364082"/>
    </source>
</evidence>
<dbReference type="Proteomes" id="UP000234190">
    <property type="component" value="Unassembled WGS sequence"/>
</dbReference>
<feature type="domain" description="RmlD-like substrate binding" evidence="7">
    <location>
        <begin position="1"/>
        <end position="292"/>
    </location>
</feature>
<comment type="catalytic activity">
    <reaction evidence="5 6">
        <text>dTDP-beta-L-rhamnose + NADP(+) = dTDP-4-dehydro-beta-L-rhamnose + NADPH + H(+)</text>
        <dbReference type="Rhea" id="RHEA:21796"/>
        <dbReference type="ChEBI" id="CHEBI:15378"/>
        <dbReference type="ChEBI" id="CHEBI:57510"/>
        <dbReference type="ChEBI" id="CHEBI:57783"/>
        <dbReference type="ChEBI" id="CHEBI:58349"/>
        <dbReference type="ChEBI" id="CHEBI:62830"/>
        <dbReference type="EC" id="1.1.1.133"/>
    </reaction>
</comment>
<evidence type="ECO:0000256" key="4">
    <source>
        <dbReference type="ARBA" id="ARBA00017099"/>
    </source>
</evidence>
<keyword evidence="6" id="KW-0560">Oxidoreductase</keyword>
<organism evidence="8 9">
    <name type="scientific">Pollutimonas subterranea</name>
    <dbReference type="NCBI Taxonomy" id="2045210"/>
    <lineage>
        <taxon>Bacteria</taxon>
        <taxon>Pseudomonadati</taxon>
        <taxon>Pseudomonadota</taxon>
        <taxon>Betaproteobacteria</taxon>
        <taxon>Burkholderiales</taxon>
        <taxon>Alcaligenaceae</taxon>
        <taxon>Pollutimonas</taxon>
    </lineage>
</organism>
<name>A0A2N4TZ68_9BURK</name>
<evidence type="ECO:0000259" key="7">
    <source>
        <dbReference type="Pfam" id="PF04321"/>
    </source>
</evidence>
<dbReference type="InterPro" id="IPR029903">
    <property type="entry name" value="RmlD-like-bd"/>
</dbReference>
<evidence type="ECO:0000256" key="1">
    <source>
        <dbReference type="ARBA" id="ARBA00004781"/>
    </source>
</evidence>
<comment type="cofactor">
    <cofactor evidence="6">
        <name>Mg(2+)</name>
        <dbReference type="ChEBI" id="CHEBI:18420"/>
    </cofactor>
    <text evidence="6">Binds 1 Mg(2+) ion per monomer.</text>
</comment>
<protein>
    <recommendedName>
        <fullName evidence="4 6">dTDP-4-dehydrorhamnose reductase</fullName>
        <ecNumber evidence="3 6">1.1.1.133</ecNumber>
    </recommendedName>
</protein>
<comment type="pathway">
    <text evidence="1 6">Carbohydrate biosynthesis; dTDP-L-rhamnose biosynthesis.</text>
</comment>
<comment type="function">
    <text evidence="6">Catalyzes the reduction of dTDP-6-deoxy-L-lyxo-4-hexulose to yield dTDP-L-rhamnose.</text>
</comment>
<comment type="similarity">
    <text evidence="2 6">Belongs to the dTDP-4-dehydrorhamnose reductase family.</text>
</comment>
<dbReference type="Gene3D" id="3.40.50.720">
    <property type="entry name" value="NAD(P)-binding Rossmann-like Domain"/>
    <property type="match status" value="1"/>
</dbReference>
<proteinExistence type="inferred from homology"/>
<evidence type="ECO:0000313" key="9">
    <source>
        <dbReference type="Proteomes" id="UP000234190"/>
    </source>
</evidence>
<keyword evidence="9" id="KW-1185">Reference proteome</keyword>